<evidence type="ECO:0000256" key="8">
    <source>
        <dbReference type="ARBA" id="ARBA00023065"/>
    </source>
</evidence>
<keyword evidence="2 12" id="KW-0813">Transport</keyword>
<dbReference type="Gene3D" id="2.170.130.10">
    <property type="entry name" value="TonB-dependent receptor, plug domain"/>
    <property type="match status" value="1"/>
</dbReference>
<gene>
    <name evidence="17" type="ORF">SAMN06265220_102918</name>
</gene>
<dbReference type="InterPro" id="IPR036942">
    <property type="entry name" value="Beta-barrel_TonB_sf"/>
</dbReference>
<evidence type="ECO:0000256" key="9">
    <source>
        <dbReference type="ARBA" id="ARBA00023077"/>
    </source>
</evidence>
<dbReference type="Proteomes" id="UP000319267">
    <property type="component" value="Unassembled WGS sequence"/>
</dbReference>
<dbReference type="PROSITE" id="PS52016">
    <property type="entry name" value="TONB_DEPENDENT_REC_3"/>
    <property type="match status" value="1"/>
</dbReference>
<dbReference type="PANTHER" id="PTHR32552:SF68">
    <property type="entry name" value="FERRICHROME OUTER MEMBRANE TRANSPORTER_PHAGE RECEPTOR"/>
    <property type="match status" value="1"/>
</dbReference>
<dbReference type="EMBL" id="FXTQ01000002">
    <property type="protein sequence ID" value="SMO65675.1"/>
    <property type="molecule type" value="Genomic_DNA"/>
</dbReference>
<dbReference type="InterPro" id="IPR008969">
    <property type="entry name" value="CarboxyPept-like_regulatory"/>
</dbReference>
<dbReference type="GO" id="GO:0015344">
    <property type="term" value="F:siderophore uptake transmembrane transporter activity"/>
    <property type="evidence" value="ECO:0007669"/>
    <property type="project" value="TreeGrafter"/>
</dbReference>
<evidence type="ECO:0000313" key="17">
    <source>
        <dbReference type="EMBL" id="SMO65675.1"/>
    </source>
</evidence>
<dbReference type="InterPro" id="IPR012910">
    <property type="entry name" value="Plug_dom"/>
</dbReference>
<evidence type="ECO:0000256" key="7">
    <source>
        <dbReference type="ARBA" id="ARBA00023004"/>
    </source>
</evidence>
<dbReference type="GO" id="GO:0009279">
    <property type="term" value="C:cell outer membrane"/>
    <property type="evidence" value="ECO:0007669"/>
    <property type="project" value="UniProtKB-SubCell"/>
</dbReference>
<dbReference type="SUPFAM" id="SSF56935">
    <property type="entry name" value="Porins"/>
    <property type="match status" value="1"/>
</dbReference>
<protein>
    <submittedName>
        <fullName evidence="17">Outer membrane receptor proteins, mostly Fe transport</fullName>
    </submittedName>
</protein>
<evidence type="ECO:0000256" key="11">
    <source>
        <dbReference type="ARBA" id="ARBA00023237"/>
    </source>
</evidence>
<evidence type="ECO:0000256" key="4">
    <source>
        <dbReference type="ARBA" id="ARBA00022496"/>
    </source>
</evidence>
<dbReference type="InterPro" id="IPR000531">
    <property type="entry name" value="Beta-barrel_TonB"/>
</dbReference>
<evidence type="ECO:0000256" key="13">
    <source>
        <dbReference type="RuleBase" id="RU003357"/>
    </source>
</evidence>
<evidence type="ECO:0000256" key="6">
    <source>
        <dbReference type="ARBA" id="ARBA00022729"/>
    </source>
</evidence>
<keyword evidence="5 12" id="KW-0812">Transmembrane</keyword>
<comment type="subcellular location">
    <subcellularLocation>
        <location evidence="1 12">Cell outer membrane</location>
        <topology evidence="1 12">Multi-pass membrane protein</topology>
    </subcellularLocation>
</comment>
<dbReference type="AlphaFoldDB" id="A0A521D1V1"/>
<evidence type="ECO:0000256" key="3">
    <source>
        <dbReference type="ARBA" id="ARBA00022452"/>
    </source>
</evidence>
<keyword evidence="9 13" id="KW-0798">TonB box</keyword>
<dbReference type="Pfam" id="PF13715">
    <property type="entry name" value="CarbopepD_reg_2"/>
    <property type="match status" value="1"/>
</dbReference>
<keyword evidence="11 12" id="KW-0998">Cell outer membrane</keyword>
<dbReference type="Gene3D" id="2.60.40.1120">
    <property type="entry name" value="Carboxypeptidase-like, regulatory domain"/>
    <property type="match status" value="1"/>
</dbReference>
<name>A0A521D1V1_9FLAO</name>
<evidence type="ECO:0000256" key="10">
    <source>
        <dbReference type="ARBA" id="ARBA00023136"/>
    </source>
</evidence>
<keyword evidence="17" id="KW-0675">Receptor</keyword>
<reference evidence="17 18" key="1">
    <citation type="submission" date="2017-05" db="EMBL/GenBank/DDBJ databases">
        <authorList>
            <person name="Varghese N."/>
            <person name="Submissions S."/>
        </authorList>
    </citation>
    <scope>NUCLEOTIDE SEQUENCE [LARGE SCALE GENOMIC DNA]</scope>
    <source>
        <strain evidence="17 18">DSM 29982</strain>
    </source>
</reference>
<dbReference type="Pfam" id="PF07715">
    <property type="entry name" value="Plug"/>
    <property type="match status" value="1"/>
</dbReference>
<evidence type="ECO:0000259" key="16">
    <source>
        <dbReference type="Pfam" id="PF07715"/>
    </source>
</evidence>
<comment type="similarity">
    <text evidence="12 13">Belongs to the TonB-dependent receptor family.</text>
</comment>
<evidence type="ECO:0000256" key="2">
    <source>
        <dbReference type="ARBA" id="ARBA00022448"/>
    </source>
</evidence>
<organism evidence="17 18">
    <name type="scientific">Flavobacterium nitrogenifigens</name>
    <dbReference type="NCBI Taxonomy" id="1617283"/>
    <lineage>
        <taxon>Bacteria</taxon>
        <taxon>Pseudomonadati</taxon>
        <taxon>Bacteroidota</taxon>
        <taxon>Flavobacteriia</taxon>
        <taxon>Flavobacteriales</taxon>
        <taxon>Flavobacteriaceae</taxon>
        <taxon>Flavobacterium</taxon>
    </lineage>
</organism>
<sequence length="929" mass="101161">MKKMKNWLLTGLFFMIVSTVFSQGKVTGKITDGTGGLPGANVVIKGSTTGTSTDFDGKFTLTTPSNTGEIVISFLGYDNQTVKFTVSNAGTTDLGTITLVASNSNELSEVVVTSSIIDVAKDRKTPVAVSTIKAAEIQAKLGSQEFPEILKSTPSVYASKAGGGYGDSRIAIRGFDQKNIAVMINGVPINDMENSSVYWSNWAGISDVTSAMQVQRGLGASKLAISSVGGTINIVTKTSDMKEGGSVSSSFGNNNYLKTQASYNTGVMKNGLSASVLFSRTAGDGYVNATEFEGYNYFIALGYKASDKHNFQFTFTGAPQWHDQRSQSPLLSDFLKYGSNGTDPNIKYNADWGMRNGEQYNLKTNYYHKPVMSLNWDYDINSTTKLSTVGYASWGRGGGTNTNGGIRGNNAYSTNNSLRTADGLVNFDLIQNWNSGQPTTLGTRVPVNGRYENSADTGRSSTGVINNTAGISQIASVNSHNWYGAVINLDKKFSENFTFDFGVEGRMYQGIHFQNLIDLLGADVYKNTADVNNNPGYFSTTYAPRPNGNPFVSTDYQDRINYWNDSKVNYYGAFTQLEYTTGNFTAFLQGAISQQAYQRIDHFKYTYDSPLAKTGFKTITGGDIKAGANYNINEHHNVFVNGGIYSKQPFFNAVYPNNASIVNPNLTNEKIKAVEVGYGFRSGIFNANLNAYYTTWDDRFTTATDQAPTNPSGYYTFQGVNEIHKGLELDVTAKPIDKLKLNGMISIGDWKYSGNATSSRFDVANNPISGDQPLYLDGVKVGNNAQTTMAIGAAYEILNGLNVDANLNYSEKLFGNIDVSKFSAANNKGAMELPGFATTDAGVSYKWNISPKIGALNFRLNVNNVFDKIFINESFTNIFTSDYKTAPTTANPAGVTYAQAGEVYNGVATANRVYFGYGRTWNFSLRYDF</sequence>
<accession>A0A521D1V1</accession>
<dbReference type="Gene3D" id="2.40.170.20">
    <property type="entry name" value="TonB-dependent receptor, beta-barrel domain"/>
    <property type="match status" value="1"/>
</dbReference>
<proteinExistence type="inferred from homology"/>
<keyword evidence="8" id="KW-0406">Ion transport</keyword>
<keyword evidence="3 12" id="KW-1134">Transmembrane beta strand</keyword>
<dbReference type="PANTHER" id="PTHR32552">
    <property type="entry name" value="FERRICHROME IRON RECEPTOR-RELATED"/>
    <property type="match status" value="1"/>
</dbReference>
<feature type="domain" description="TonB-dependent receptor plug" evidence="16">
    <location>
        <begin position="122"/>
        <end position="230"/>
    </location>
</feature>
<feature type="signal peptide" evidence="14">
    <location>
        <begin position="1"/>
        <end position="22"/>
    </location>
</feature>
<feature type="domain" description="TonB-dependent receptor-like beta-barrel" evidence="15">
    <location>
        <begin position="383"/>
        <end position="865"/>
    </location>
</feature>
<keyword evidence="18" id="KW-1185">Reference proteome</keyword>
<dbReference type="SUPFAM" id="SSF49464">
    <property type="entry name" value="Carboxypeptidase regulatory domain-like"/>
    <property type="match status" value="1"/>
</dbReference>
<evidence type="ECO:0000256" key="14">
    <source>
        <dbReference type="SAM" id="SignalP"/>
    </source>
</evidence>
<dbReference type="Pfam" id="PF00593">
    <property type="entry name" value="TonB_dep_Rec_b-barrel"/>
    <property type="match status" value="1"/>
</dbReference>
<evidence type="ECO:0000256" key="1">
    <source>
        <dbReference type="ARBA" id="ARBA00004571"/>
    </source>
</evidence>
<dbReference type="InterPro" id="IPR037066">
    <property type="entry name" value="Plug_dom_sf"/>
</dbReference>
<evidence type="ECO:0000256" key="5">
    <source>
        <dbReference type="ARBA" id="ARBA00022692"/>
    </source>
</evidence>
<evidence type="ECO:0000256" key="12">
    <source>
        <dbReference type="PROSITE-ProRule" id="PRU01360"/>
    </source>
</evidence>
<evidence type="ECO:0000313" key="18">
    <source>
        <dbReference type="Proteomes" id="UP000319267"/>
    </source>
</evidence>
<keyword evidence="10 12" id="KW-0472">Membrane</keyword>
<keyword evidence="4" id="KW-0410">Iron transport</keyword>
<evidence type="ECO:0000259" key="15">
    <source>
        <dbReference type="Pfam" id="PF00593"/>
    </source>
</evidence>
<dbReference type="OrthoDB" id="9761152at2"/>
<keyword evidence="7" id="KW-0408">Iron</keyword>
<feature type="chain" id="PRO_5022034883" evidence="14">
    <location>
        <begin position="23"/>
        <end position="929"/>
    </location>
</feature>
<dbReference type="InterPro" id="IPR039426">
    <property type="entry name" value="TonB-dep_rcpt-like"/>
</dbReference>
<keyword evidence="6 14" id="KW-0732">Signal</keyword>